<evidence type="ECO:0000259" key="5">
    <source>
        <dbReference type="SMART" id="SM00382"/>
    </source>
</evidence>
<gene>
    <name evidence="7" type="ORF">FHS03_005454</name>
</gene>
<evidence type="ECO:0000256" key="1">
    <source>
        <dbReference type="ARBA" id="ARBA00022741"/>
    </source>
</evidence>
<keyword evidence="1" id="KW-0547">Nucleotide-binding</keyword>
<keyword evidence="4" id="KW-0472">Membrane</keyword>
<evidence type="ECO:0000259" key="6">
    <source>
        <dbReference type="SMART" id="SM00534"/>
    </source>
</evidence>
<dbReference type="SMART" id="SM00534">
    <property type="entry name" value="MUTSac"/>
    <property type="match status" value="1"/>
</dbReference>
<dbReference type="RefSeq" id="WP_183444012.1">
    <property type="nucleotide sequence ID" value="NZ_JACHXD010000028.1"/>
</dbReference>
<proteinExistence type="predicted"/>
<dbReference type="InterPro" id="IPR045076">
    <property type="entry name" value="MutS"/>
</dbReference>
<dbReference type="GO" id="GO:0140664">
    <property type="term" value="F:ATP-dependent DNA damage sensor activity"/>
    <property type="evidence" value="ECO:0007669"/>
    <property type="project" value="InterPro"/>
</dbReference>
<reference evidence="7 8" key="1">
    <citation type="submission" date="2020-08" db="EMBL/GenBank/DDBJ databases">
        <title>Genomic Encyclopedia of Type Strains, Phase III (KMG-III): the genomes of soil and plant-associated and newly described type strains.</title>
        <authorList>
            <person name="Whitman W."/>
        </authorList>
    </citation>
    <scope>NUCLEOTIDE SEQUENCE [LARGE SCALE GENOMIC DNA]</scope>
    <source>
        <strain evidence="7 8">CECT 8897</strain>
    </source>
</reference>
<dbReference type="GO" id="GO:0030983">
    <property type="term" value="F:mismatched DNA binding"/>
    <property type="evidence" value="ECO:0007669"/>
    <property type="project" value="InterPro"/>
</dbReference>
<keyword evidence="2" id="KW-0067">ATP-binding</keyword>
<evidence type="ECO:0000256" key="3">
    <source>
        <dbReference type="ARBA" id="ARBA00023125"/>
    </source>
</evidence>
<protein>
    <recommendedName>
        <fullName evidence="9">DNA mismatch repair protein MutS</fullName>
    </recommendedName>
</protein>
<keyword evidence="4" id="KW-0812">Transmembrane</keyword>
<feature type="domain" description="DNA mismatch repair proteins mutS family" evidence="6">
    <location>
        <begin position="331"/>
        <end position="510"/>
    </location>
</feature>
<comment type="caution">
    <text evidence="7">The sequence shown here is derived from an EMBL/GenBank/DDBJ whole genome shotgun (WGS) entry which is preliminary data.</text>
</comment>
<evidence type="ECO:0000313" key="7">
    <source>
        <dbReference type="EMBL" id="MBB3122353.1"/>
    </source>
</evidence>
<name>A0A7W5BFU7_9BURK</name>
<dbReference type="Gene3D" id="3.40.50.300">
    <property type="entry name" value="P-loop containing nucleotide triphosphate hydrolases"/>
    <property type="match status" value="1"/>
</dbReference>
<keyword evidence="4" id="KW-1133">Transmembrane helix</keyword>
<dbReference type="InterPro" id="IPR000432">
    <property type="entry name" value="DNA_mismatch_repair_MutS_C"/>
</dbReference>
<dbReference type="SMART" id="SM00382">
    <property type="entry name" value="AAA"/>
    <property type="match status" value="1"/>
</dbReference>
<organism evidence="7 8">
    <name type="scientific">Pseudoduganella violacea</name>
    <dbReference type="NCBI Taxonomy" id="1715466"/>
    <lineage>
        <taxon>Bacteria</taxon>
        <taxon>Pseudomonadati</taxon>
        <taxon>Pseudomonadota</taxon>
        <taxon>Betaproteobacteria</taxon>
        <taxon>Burkholderiales</taxon>
        <taxon>Oxalobacteraceae</taxon>
        <taxon>Telluria group</taxon>
        <taxon>Pseudoduganella</taxon>
    </lineage>
</organism>
<dbReference type="GO" id="GO:0006298">
    <property type="term" value="P:mismatch repair"/>
    <property type="evidence" value="ECO:0007669"/>
    <property type="project" value="InterPro"/>
</dbReference>
<dbReference type="GO" id="GO:0005829">
    <property type="term" value="C:cytosol"/>
    <property type="evidence" value="ECO:0007669"/>
    <property type="project" value="TreeGrafter"/>
</dbReference>
<dbReference type="InterPro" id="IPR003593">
    <property type="entry name" value="AAA+_ATPase"/>
</dbReference>
<dbReference type="SUPFAM" id="SSF52540">
    <property type="entry name" value="P-loop containing nucleoside triphosphate hydrolases"/>
    <property type="match status" value="1"/>
</dbReference>
<dbReference type="PANTHER" id="PTHR11361:SF99">
    <property type="entry name" value="DNA MISMATCH REPAIR PROTEIN"/>
    <property type="match status" value="1"/>
</dbReference>
<dbReference type="GO" id="GO:0005524">
    <property type="term" value="F:ATP binding"/>
    <property type="evidence" value="ECO:0007669"/>
    <property type="project" value="UniProtKB-KW"/>
</dbReference>
<dbReference type="InterPro" id="IPR027417">
    <property type="entry name" value="P-loop_NTPase"/>
</dbReference>
<dbReference type="Pfam" id="PF00488">
    <property type="entry name" value="MutS_V"/>
    <property type="match status" value="1"/>
</dbReference>
<evidence type="ECO:0000313" key="8">
    <source>
        <dbReference type="Proteomes" id="UP000541535"/>
    </source>
</evidence>
<evidence type="ECO:0008006" key="9">
    <source>
        <dbReference type="Google" id="ProtNLM"/>
    </source>
</evidence>
<evidence type="ECO:0000256" key="4">
    <source>
        <dbReference type="SAM" id="Phobius"/>
    </source>
</evidence>
<accession>A0A7W5BFU7</accession>
<dbReference type="EMBL" id="JACHXD010000028">
    <property type="protein sequence ID" value="MBB3122353.1"/>
    <property type="molecule type" value="Genomic_DNA"/>
</dbReference>
<evidence type="ECO:0000256" key="2">
    <source>
        <dbReference type="ARBA" id="ARBA00022840"/>
    </source>
</evidence>
<dbReference type="PANTHER" id="PTHR11361">
    <property type="entry name" value="DNA MISMATCH REPAIR PROTEIN MUTS FAMILY MEMBER"/>
    <property type="match status" value="1"/>
</dbReference>
<dbReference type="Proteomes" id="UP000541535">
    <property type="component" value="Unassembled WGS sequence"/>
</dbReference>
<feature type="domain" description="AAA+ ATPase" evidence="5">
    <location>
        <begin position="330"/>
        <end position="473"/>
    </location>
</feature>
<keyword evidence="8" id="KW-1185">Reference proteome</keyword>
<feature type="transmembrane region" description="Helical" evidence="4">
    <location>
        <begin position="137"/>
        <end position="163"/>
    </location>
</feature>
<keyword evidence="3" id="KW-0238">DNA-binding</keyword>
<sequence length="541" mass="59404">MLNKLAGWLWGRSEVVDYPFIEHDVARYHVLTEDAQPAMLDQQTWREMLLPAYSERLASGASIFGRQMLHARLRRQQASPQSLQRLHRFGAEPGLRERLQEHCQPLRQADAEPSTALFGPELPATPLWARWLGVLPYAFLGSVALAFFWVPAWIVVVAGWLLLMAVQAVHHERVQEWNRVLYSLRLMLQVHAEVGAAAPQLVPSGADSADSAGLAAFVPAVAQINRLRHRLVRSVLERLPLASEYANWLMLRNVRHYYATRATVMRQRALLRESFALVADLDADLALARHLAQTPRHCWVQQAAPGALALEALYHPLLDEAAPLSLQLDEGRGAFISGQNGVGKSTLLRSIGLNLIAGRAFGFCYAAAASLPRVALYSSMQGEDSLGGGESLYQAELRRAQELLALGGQGQPVFFIIDEIFRGTNHLESISAAAAVLHELTARGTVVVSSHNLVLGPLLQARLQPLCVQRDGEHGLRLRGGLLNQTNGLRLLSERNFGADIEARAARVFDWLSDYMAHPGDCSGVLADAEAPPSAPALALL</sequence>
<dbReference type="AlphaFoldDB" id="A0A7W5BFU7"/>